<evidence type="ECO:0000313" key="3">
    <source>
        <dbReference type="Proteomes" id="UP001150614"/>
    </source>
</evidence>
<keyword evidence="1" id="KW-1133">Transmembrane helix</keyword>
<dbReference type="RefSeq" id="WP_054898140.1">
    <property type="nucleotide sequence ID" value="NZ_CBCPIQ010000039.1"/>
</dbReference>
<comment type="caution">
    <text evidence="2">The sequence shown here is derived from an EMBL/GenBank/DDBJ whole genome shotgun (WGS) entry which is preliminary data.</text>
</comment>
<feature type="transmembrane region" description="Helical" evidence="1">
    <location>
        <begin position="118"/>
        <end position="139"/>
    </location>
</feature>
<evidence type="ECO:0000313" key="2">
    <source>
        <dbReference type="EMBL" id="MDD1947432.1"/>
    </source>
</evidence>
<name>A0ABT5RN57_9PSED</name>
<accession>A0ABT5RN57</accession>
<organism evidence="2 3">
    <name type="scientific">Pseudomonas carnis</name>
    <dbReference type="NCBI Taxonomy" id="2487355"/>
    <lineage>
        <taxon>Bacteria</taxon>
        <taxon>Pseudomonadati</taxon>
        <taxon>Pseudomonadota</taxon>
        <taxon>Gammaproteobacteria</taxon>
        <taxon>Pseudomonadales</taxon>
        <taxon>Pseudomonadaceae</taxon>
        <taxon>Pseudomonas</taxon>
    </lineage>
</organism>
<keyword evidence="1" id="KW-0812">Transmembrane</keyword>
<sequence>MLNYIQYRMDLHKHARYSLKHQLSQPPNSEEAYERGDLEEFHRESDRLYEWRLLILTGYLRSVADDLIVPMPALDDKSMYQQVDWNDDPREPKYLTPEGIRFVRAAIREEQKHRREVWSFRLAGVTGLGGTVIGVLSMMKVFG</sequence>
<evidence type="ECO:0000256" key="1">
    <source>
        <dbReference type="SAM" id="Phobius"/>
    </source>
</evidence>
<proteinExistence type="predicted"/>
<keyword evidence="3" id="KW-1185">Reference proteome</keyword>
<keyword evidence="1" id="KW-0472">Membrane</keyword>
<dbReference type="EMBL" id="JANCLL010000046">
    <property type="protein sequence ID" value="MDD1947432.1"/>
    <property type="molecule type" value="Genomic_DNA"/>
</dbReference>
<dbReference type="Proteomes" id="UP001150614">
    <property type="component" value="Unassembled WGS sequence"/>
</dbReference>
<protein>
    <submittedName>
        <fullName evidence="2">Uncharacterized protein</fullName>
    </submittedName>
</protein>
<reference evidence="2" key="1">
    <citation type="submission" date="2022-07" db="EMBL/GenBank/DDBJ databases">
        <title>Draft genome of Pseudomonas carnis strain LP isolated from cheese.</title>
        <authorList>
            <person name="Wolfe B.E."/>
        </authorList>
    </citation>
    <scope>NUCLEOTIDE SEQUENCE</scope>
    <source>
        <strain evidence="2">LP</strain>
    </source>
</reference>
<gene>
    <name evidence="2" type="ORF">NMG11_26795</name>
</gene>